<dbReference type="Proteomes" id="UP001237592">
    <property type="component" value="Unassembled WGS sequence"/>
</dbReference>
<dbReference type="EMBL" id="JAVFKP010000001">
    <property type="protein sequence ID" value="MDQ4624453.1"/>
    <property type="molecule type" value="Genomic_DNA"/>
</dbReference>
<dbReference type="AlphaFoldDB" id="A0A031GRW0"/>
<gene>
    <name evidence="3" type="ORF">FHI69_20505</name>
    <name evidence="1" type="ORF">RB624_00990</name>
    <name evidence="2" type="ORF">SAMN03097694_2111</name>
</gene>
<keyword evidence="6" id="KW-1185">Reference proteome</keyword>
<accession>A0A031GRW0</accession>
<dbReference type="Proteomes" id="UP000182489">
    <property type="component" value="Unassembled WGS sequence"/>
</dbReference>
<comment type="caution">
    <text evidence="3">The sequence shown here is derived from an EMBL/GenBank/DDBJ whole genome shotgun (WGS) entry which is preliminary data.</text>
</comment>
<name>A0A031GRW0_9BURK</name>
<reference evidence="2 4" key="1">
    <citation type="submission" date="2016-11" db="EMBL/GenBank/DDBJ databases">
        <authorList>
            <person name="Varghese N."/>
            <person name="Submissions S."/>
        </authorList>
    </citation>
    <scope>NUCLEOTIDE SEQUENCE [LARGE SCALE GENOMIC DNA]</scope>
    <source>
        <strain evidence="2 4">NFR18</strain>
    </source>
</reference>
<dbReference type="OrthoDB" id="9795283at2"/>
<dbReference type="InterPro" id="IPR027405">
    <property type="entry name" value="YidB-like"/>
</dbReference>
<proteinExistence type="predicted"/>
<reference evidence="3 5" key="2">
    <citation type="submission" date="2019-06" db="EMBL/GenBank/DDBJ databases">
        <title>Genome sequence of Janthinobacterium lividum UCD_MED1.</title>
        <authorList>
            <person name="De Leon M.E."/>
            <person name="Jospin G."/>
        </authorList>
    </citation>
    <scope>NUCLEOTIDE SEQUENCE [LARGE SCALE GENOMIC DNA]</scope>
    <source>
        <strain evidence="3 5">UCD_MED1</strain>
    </source>
</reference>
<dbReference type="Proteomes" id="UP000305681">
    <property type="component" value="Unassembled WGS sequence"/>
</dbReference>
<dbReference type="EMBL" id="VDGE01000009">
    <property type="protein sequence ID" value="TNC75053.1"/>
    <property type="molecule type" value="Genomic_DNA"/>
</dbReference>
<evidence type="ECO:0000313" key="3">
    <source>
        <dbReference type="EMBL" id="TNC75053.1"/>
    </source>
</evidence>
<sequence>MSLLDQLAGQAMSALGNKSADGEAPSGLMASVMDLVNQHGGLPGLLQKFQESGLGDQVASWIGTGANAPVSGEQIKDALGSDTITQIAEKAGVAPDAASGGLAALLPQLIDKLTPDGQVPEGNDLVSQGLNMLKGKIFG</sequence>
<organism evidence="3 5">
    <name type="scientific">Janthinobacterium lividum</name>
    <dbReference type="NCBI Taxonomy" id="29581"/>
    <lineage>
        <taxon>Bacteria</taxon>
        <taxon>Pseudomonadati</taxon>
        <taxon>Pseudomonadota</taxon>
        <taxon>Betaproteobacteria</taxon>
        <taxon>Burkholderiales</taxon>
        <taxon>Oxalobacteraceae</taxon>
        <taxon>Janthinobacterium</taxon>
    </lineage>
</organism>
<dbReference type="eggNOG" id="COG3753">
    <property type="taxonomic scope" value="Bacteria"/>
</dbReference>
<protein>
    <submittedName>
        <fullName evidence="3">DUF937 domain-containing protein</fullName>
    </submittedName>
    <submittedName>
        <fullName evidence="1">YidB family protein</fullName>
    </submittedName>
</protein>
<dbReference type="Pfam" id="PF20159">
    <property type="entry name" value="YidB"/>
    <property type="match status" value="1"/>
</dbReference>
<evidence type="ECO:0000313" key="2">
    <source>
        <dbReference type="EMBL" id="SFX42408.1"/>
    </source>
</evidence>
<evidence type="ECO:0000313" key="1">
    <source>
        <dbReference type="EMBL" id="MDQ4624453.1"/>
    </source>
</evidence>
<dbReference type="Gene3D" id="1.10.10.690">
    <property type="entry name" value="YidB-like"/>
    <property type="match status" value="1"/>
</dbReference>
<evidence type="ECO:0000313" key="5">
    <source>
        <dbReference type="Proteomes" id="UP000305681"/>
    </source>
</evidence>
<evidence type="ECO:0000313" key="4">
    <source>
        <dbReference type="Proteomes" id="UP000182489"/>
    </source>
</evidence>
<dbReference type="InterPro" id="IPR045372">
    <property type="entry name" value="YidB"/>
</dbReference>
<dbReference type="SUPFAM" id="SSF140804">
    <property type="entry name" value="YidB-like"/>
    <property type="match status" value="1"/>
</dbReference>
<dbReference type="RefSeq" id="WP_034751100.1">
    <property type="nucleotide sequence ID" value="NZ_CBCRWJ010000001.1"/>
</dbReference>
<reference evidence="1 6" key="3">
    <citation type="submission" date="2023-08" db="EMBL/GenBank/DDBJ databases">
        <title>Draft genome sequence of Janthinobacterium lividum.</title>
        <authorList>
            <person name="Chun B.H."/>
            <person name="Lee Y."/>
        </authorList>
    </citation>
    <scope>NUCLEOTIDE SEQUENCE [LARGE SCALE GENOMIC DNA]</scope>
    <source>
        <strain evidence="1 6">AMJK</strain>
    </source>
</reference>
<dbReference type="EMBL" id="FPKH01000001">
    <property type="protein sequence ID" value="SFX42408.1"/>
    <property type="molecule type" value="Genomic_DNA"/>
</dbReference>
<evidence type="ECO:0000313" key="6">
    <source>
        <dbReference type="Proteomes" id="UP001237592"/>
    </source>
</evidence>